<feature type="compositionally biased region" description="Basic and acidic residues" evidence="1">
    <location>
        <begin position="149"/>
        <end position="158"/>
    </location>
</feature>
<organism evidence="2 3">
    <name type="scientific">Cyprinus carpio</name>
    <name type="common">Common carp</name>
    <dbReference type="NCBI Taxonomy" id="7962"/>
    <lineage>
        <taxon>Eukaryota</taxon>
        <taxon>Metazoa</taxon>
        <taxon>Chordata</taxon>
        <taxon>Craniata</taxon>
        <taxon>Vertebrata</taxon>
        <taxon>Euteleostomi</taxon>
        <taxon>Actinopterygii</taxon>
        <taxon>Neopterygii</taxon>
        <taxon>Teleostei</taxon>
        <taxon>Ostariophysi</taxon>
        <taxon>Cypriniformes</taxon>
        <taxon>Cyprinidae</taxon>
        <taxon>Cyprininae</taxon>
        <taxon>Cyprinus</taxon>
    </lineage>
</organism>
<feature type="compositionally biased region" description="Basic residues" evidence="1">
    <location>
        <begin position="391"/>
        <end position="404"/>
    </location>
</feature>
<feature type="compositionally biased region" description="Polar residues" evidence="1">
    <location>
        <begin position="75"/>
        <end position="86"/>
    </location>
</feature>
<dbReference type="Proteomes" id="UP000694700">
    <property type="component" value="Unplaced"/>
</dbReference>
<feature type="region of interest" description="Disordered" evidence="1">
    <location>
        <begin position="662"/>
        <end position="729"/>
    </location>
</feature>
<evidence type="ECO:0000313" key="3">
    <source>
        <dbReference type="Proteomes" id="UP000694700"/>
    </source>
</evidence>
<reference evidence="2" key="1">
    <citation type="submission" date="2025-08" db="UniProtKB">
        <authorList>
            <consortium name="Ensembl"/>
        </authorList>
    </citation>
    <scope>IDENTIFICATION</scope>
</reference>
<name>A0A8C1WLM7_CYPCA</name>
<dbReference type="AlphaFoldDB" id="A0A8C1WLM7"/>
<evidence type="ECO:0000256" key="1">
    <source>
        <dbReference type="SAM" id="MobiDB-lite"/>
    </source>
</evidence>
<feature type="compositionally biased region" description="Polar residues" evidence="1">
    <location>
        <begin position="22"/>
        <end position="33"/>
    </location>
</feature>
<feature type="compositionally biased region" description="Polar residues" evidence="1">
    <location>
        <begin position="710"/>
        <end position="726"/>
    </location>
</feature>
<feature type="region of interest" description="Disordered" evidence="1">
    <location>
        <begin position="269"/>
        <end position="289"/>
    </location>
</feature>
<feature type="compositionally biased region" description="Basic and acidic residues" evidence="1">
    <location>
        <begin position="166"/>
        <end position="178"/>
    </location>
</feature>
<feature type="compositionally biased region" description="Low complexity" evidence="1">
    <location>
        <begin position="116"/>
        <end position="127"/>
    </location>
</feature>
<feature type="compositionally biased region" description="Polar residues" evidence="1">
    <location>
        <begin position="207"/>
        <end position="223"/>
    </location>
</feature>
<feature type="compositionally biased region" description="Basic and acidic residues" evidence="1">
    <location>
        <begin position="50"/>
        <end position="61"/>
    </location>
</feature>
<feature type="compositionally biased region" description="Polar residues" evidence="1">
    <location>
        <begin position="476"/>
        <end position="486"/>
    </location>
</feature>
<feature type="region of interest" description="Disordered" evidence="1">
    <location>
        <begin position="1"/>
        <end position="223"/>
    </location>
</feature>
<proteinExistence type="predicted"/>
<feature type="compositionally biased region" description="Basic residues" evidence="1">
    <location>
        <begin position="139"/>
        <end position="148"/>
    </location>
</feature>
<feature type="region of interest" description="Disordered" evidence="1">
    <location>
        <begin position="305"/>
        <end position="507"/>
    </location>
</feature>
<feature type="compositionally biased region" description="Basic and acidic residues" evidence="1">
    <location>
        <begin position="464"/>
        <end position="474"/>
    </location>
</feature>
<dbReference type="Ensembl" id="ENSCCRT00015071372.1">
    <property type="protein sequence ID" value="ENSCCRP00015069140.1"/>
    <property type="gene ID" value="ENSCCRG00015028041.1"/>
</dbReference>
<feature type="compositionally biased region" description="Basic and acidic residues" evidence="1">
    <location>
        <begin position="432"/>
        <end position="449"/>
    </location>
</feature>
<accession>A0A8C1WLM7</accession>
<feature type="compositionally biased region" description="Basic and acidic residues" evidence="1">
    <location>
        <begin position="416"/>
        <end position="425"/>
    </location>
</feature>
<feature type="compositionally biased region" description="Basic and acidic residues" evidence="1">
    <location>
        <begin position="271"/>
        <end position="289"/>
    </location>
</feature>
<sequence>MDYFKRTSPAQEIKSCPLVAEENSQQPSKQASNEIPGKPVRGQGQKRTRKDKDSKKSKEEDAQVVTDDVVLIESPSESAVKESNTVVLPALNSDKESDVRNNATEADPDVLTITNSAESSEQKSSLKQSRRKDCANRKSAVRRNRKAHVGCEETKECDADAQESVCETKLEESADKKSSTITISFKDFLQNQSQEQEESNAIPETDTAVTSSEGNLCNDQSVSAVGPLQVSPRTLTIQAEVHPISPDHLESVTVAKELKVASIFSRNKRSQLKEDKSLSDPIPEVKPDVLPDFKRKSNVVLLEEDLELDVVESSPNPKSTEAERKQFMNAFKQPSLDGFKSKTNKGQSKQNHVHENVPEAADKEHEKSPENKTEVTSSEQHEEQKSCPGDKKKRVRKSGKKGQAKKAEDAQAATPKPEEPPREVGNESSPADNDKAVRELRRSTRELSRRQSAAVLNTTPHKKERQEDTVKDDETQNTPSLASTPKAQRPKRGIYRSKMLCPPDMKGSPIRMRITKVFLSSATKSGDFEISSPLSTQELNAVKKRKQARKLVQKAKDVNEHEIPPCHTACTECLLGIPNMQTENIADLLLKHESSVLDSIKCSDLLSEVHRRGGNLLYSNMESLLPLPSRLLPQSTLKSEATPNPQSHPEQVPQTVRLEVLEEPSEDGSPLKVSSRMKGRKKLGMNNKDVFQSDSESEDDFLSLPKSSRDPAQSTNLGPANLSVNVSEAAPMKPRRIMLSEAERKKSKPVMQCLSSLAEYMDHMSFLDSSLRCQPLQTEGSCRPQDFGWTGAEVKSGMTDDIRLECVSQVNGVNVNEIHAALGHLSFKKCKAVVSEAWDRAQQLEEEIRREAEEELTLPVAPHKDGFSLAQTTPCDPRVMERRSEVMKLVLSSRSAGTLGNQAAAALDYLPSLRTICRSERLKEQGKIKRRFLHYLDGIHFSLPKGTVEFLASEFP</sequence>
<feature type="compositionally biased region" description="Basic and acidic residues" evidence="1">
    <location>
        <begin position="352"/>
        <end position="390"/>
    </location>
</feature>
<evidence type="ECO:0000313" key="2">
    <source>
        <dbReference type="Ensembl" id="ENSCCRP00015069140.1"/>
    </source>
</evidence>
<protein>
    <submittedName>
        <fullName evidence="2">ATPase family AAA domain containing 5a</fullName>
    </submittedName>
</protein>